<keyword evidence="1" id="KW-1133">Transmembrane helix</keyword>
<dbReference type="Proteomes" id="UP000051835">
    <property type="component" value="Unassembled WGS sequence"/>
</dbReference>
<feature type="transmembrane region" description="Helical" evidence="1">
    <location>
        <begin position="68"/>
        <end position="92"/>
    </location>
</feature>
<protein>
    <submittedName>
        <fullName evidence="2">Uncharacterized protein</fullName>
    </submittedName>
</protein>
<sequence length="100" mass="11077">MGMKQRAKWGVFWLVIGLFAGGYALWGVFNGVYRYFPSEPVILSLGVLGCVISLIGIVWSFPRQSRGLFVGLVLVFWLVLIGGVVDGLLLWFGQTVTGFY</sequence>
<feature type="transmembrane region" description="Helical" evidence="1">
    <location>
        <begin position="41"/>
        <end position="61"/>
    </location>
</feature>
<keyword evidence="1" id="KW-0812">Transmembrane</keyword>
<evidence type="ECO:0000313" key="2">
    <source>
        <dbReference type="EMBL" id="KRL46933.1"/>
    </source>
</evidence>
<accession>A0A0R1QXK7</accession>
<evidence type="ECO:0000313" key="3">
    <source>
        <dbReference type="Proteomes" id="UP000051835"/>
    </source>
</evidence>
<comment type="caution">
    <text evidence="2">The sequence shown here is derived from an EMBL/GenBank/DDBJ whole genome shotgun (WGS) entry which is preliminary data.</text>
</comment>
<feature type="transmembrane region" description="Helical" evidence="1">
    <location>
        <begin position="12"/>
        <end position="29"/>
    </location>
</feature>
<proteinExistence type="predicted"/>
<dbReference type="PATRIC" id="fig|1423805.4.peg.420"/>
<dbReference type="EMBL" id="AZFC01000035">
    <property type="protein sequence ID" value="KRL46933.1"/>
    <property type="molecule type" value="Genomic_DNA"/>
</dbReference>
<name>A0A0R1QXK7_9LACO</name>
<keyword evidence="1" id="KW-0472">Membrane</keyword>
<gene>
    <name evidence="2" type="ORF">FD37_GL000413</name>
</gene>
<reference evidence="2 3" key="1">
    <citation type="journal article" date="2015" name="Genome Announc.">
        <title>Expanding the biotechnology potential of lactobacilli through comparative genomics of 213 strains and associated genera.</title>
        <authorList>
            <person name="Sun Z."/>
            <person name="Harris H.M."/>
            <person name="McCann A."/>
            <person name="Guo C."/>
            <person name="Argimon S."/>
            <person name="Zhang W."/>
            <person name="Yang X."/>
            <person name="Jeffery I.B."/>
            <person name="Cooney J.C."/>
            <person name="Kagawa T.F."/>
            <person name="Liu W."/>
            <person name="Song Y."/>
            <person name="Salvetti E."/>
            <person name="Wrobel A."/>
            <person name="Rasinkangas P."/>
            <person name="Parkhill J."/>
            <person name="Rea M.C."/>
            <person name="O'Sullivan O."/>
            <person name="Ritari J."/>
            <person name="Douillard F.P."/>
            <person name="Paul Ross R."/>
            <person name="Yang R."/>
            <person name="Briner A.E."/>
            <person name="Felis G.E."/>
            <person name="de Vos W.M."/>
            <person name="Barrangou R."/>
            <person name="Klaenhammer T.R."/>
            <person name="Caufield P.W."/>
            <person name="Cui Y."/>
            <person name="Zhang H."/>
            <person name="O'Toole P.W."/>
        </authorList>
    </citation>
    <scope>NUCLEOTIDE SEQUENCE [LARGE SCALE GENOMIC DNA]</scope>
    <source>
        <strain evidence="2 3">DSM 15429</strain>
    </source>
</reference>
<organism evidence="2 3">
    <name type="scientific">Levilactobacillus spicheri DSM 15429</name>
    <dbReference type="NCBI Taxonomy" id="1423805"/>
    <lineage>
        <taxon>Bacteria</taxon>
        <taxon>Bacillati</taxon>
        <taxon>Bacillota</taxon>
        <taxon>Bacilli</taxon>
        <taxon>Lactobacillales</taxon>
        <taxon>Lactobacillaceae</taxon>
        <taxon>Levilactobacillus</taxon>
    </lineage>
</organism>
<dbReference type="AlphaFoldDB" id="A0A0R1QXK7"/>
<evidence type="ECO:0000256" key="1">
    <source>
        <dbReference type="SAM" id="Phobius"/>
    </source>
</evidence>